<dbReference type="InterPro" id="IPR045006">
    <property type="entry name" value="CHLI-like"/>
</dbReference>
<reference evidence="5" key="1">
    <citation type="submission" date="2009-07" db="EMBL/GenBank/DDBJ databases">
        <authorList>
            <person name="Weinstock G."/>
            <person name="Sodergren E."/>
            <person name="Clifton S."/>
            <person name="Fulton L."/>
            <person name="Fulton B."/>
            <person name="Courtney L."/>
            <person name="Fronick C."/>
            <person name="Harrison M."/>
            <person name="Strong C."/>
            <person name="Farmer C."/>
            <person name="Delahaunty K."/>
            <person name="Markovic C."/>
            <person name="Hall O."/>
            <person name="Minx P."/>
            <person name="Tomlinson C."/>
            <person name="Mitreva M."/>
            <person name="Nelson J."/>
            <person name="Hou S."/>
            <person name="Wollam A."/>
            <person name="Pepin K.H."/>
            <person name="Johnson M."/>
            <person name="Bhonagiri V."/>
            <person name="Nash W.E."/>
            <person name="Warren W."/>
            <person name="Chinwalla A."/>
            <person name="Mardis E.R."/>
            <person name="Wilson R.K."/>
        </authorList>
    </citation>
    <scope>NUCLEOTIDE SEQUENCE [LARGE SCALE GENOMIC DNA]</scope>
    <source>
        <strain evidence="5">DSM 14469</strain>
    </source>
</reference>
<dbReference type="GO" id="GO:0005524">
    <property type="term" value="F:ATP binding"/>
    <property type="evidence" value="ECO:0007669"/>
    <property type="project" value="UniProtKB-KW"/>
</dbReference>
<dbReference type="InterPro" id="IPR001208">
    <property type="entry name" value="MCM_dom"/>
</dbReference>
<dbReference type="SMART" id="SM00382">
    <property type="entry name" value="AAA"/>
    <property type="match status" value="1"/>
</dbReference>
<evidence type="ECO:0000256" key="1">
    <source>
        <dbReference type="ARBA" id="ARBA00006354"/>
    </source>
</evidence>
<dbReference type="InterPro" id="IPR014721">
    <property type="entry name" value="Ribsml_uS5_D2-typ_fold_subgr"/>
</dbReference>
<dbReference type="Pfam" id="PF13541">
    <property type="entry name" value="ChlI"/>
    <property type="match status" value="1"/>
</dbReference>
<evidence type="ECO:0000256" key="2">
    <source>
        <dbReference type="ARBA" id="ARBA00022741"/>
    </source>
</evidence>
<keyword evidence="6" id="KW-1185">Reference proteome</keyword>
<gene>
    <name evidence="5" type="ORF">BRYFOR_05392</name>
</gene>
<dbReference type="EMBL" id="ACCL02000002">
    <property type="protein sequence ID" value="EET62359.1"/>
    <property type="molecule type" value="Genomic_DNA"/>
</dbReference>
<dbReference type="InterPro" id="IPR003593">
    <property type="entry name" value="AAA+_ATPase"/>
</dbReference>
<evidence type="ECO:0000256" key="3">
    <source>
        <dbReference type="ARBA" id="ARBA00022840"/>
    </source>
</evidence>
<feature type="domain" description="AAA+ ATPase" evidence="4">
    <location>
        <begin position="206"/>
        <end position="388"/>
    </location>
</feature>
<dbReference type="InterPro" id="IPR000523">
    <property type="entry name" value="Mg_chelatse_chII-like_cat_dom"/>
</dbReference>
<dbReference type="Pfam" id="PF01078">
    <property type="entry name" value="Mg_chelatase"/>
    <property type="match status" value="1"/>
</dbReference>
<dbReference type="InterPro" id="IPR020568">
    <property type="entry name" value="Ribosomal_Su5_D2-typ_SF"/>
</dbReference>
<dbReference type="Proteomes" id="UP000005561">
    <property type="component" value="Unassembled WGS sequence"/>
</dbReference>
<name>C6L9V2_9FIRM</name>
<keyword evidence="3" id="KW-0067">ATP-binding</keyword>
<dbReference type="RefSeq" id="WP_006860194.1">
    <property type="nucleotide sequence ID" value="NZ_ACCL02000002.1"/>
</dbReference>
<dbReference type="eggNOG" id="COG0606">
    <property type="taxonomic scope" value="Bacteria"/>
</dbReference>
<comment type="similarity">
    <text evidence="1">Belongs to the Mg-chelatase subunits D/I family. ComM subfamily.</text>
</comment>
<dbReference type="GO" id="GO:0003677">
    <property type="term" value="F:DNA binding"/>
    <property type="evidence" value="ECO:0007669"/>
    <property type="project" value="InterPro"/>
</dbReference>
<dbReference type="PANTHER" id="PTHR32039:SF7">
    <property type="entry name" value="COMPETENCE PROTEIN COMM"/>
    <property type="match status" value="1"/>
</dbReference>
<dbReference type="SUPFAM" id="SSF54211">
    <property type="entry name" value="Ribosomal protein S5 domain 2-like"/>
    <property type="match status" value="1"/>
</dbReference>
<keyword evidence="2" id="KW-0547">Nucleotide-binding</keyword>
<dbReference type="InterPro" id="IPR004482">
    <property type="entry name" value="Mg_chelat-rel"/>
</dbReference>
<evidence type="ECO:0000313" key="5">
    <source>
        <dbReference type="EMBL" id="EET62359.1"/>
    </source>
</evidence>
<dbReference type="Gene3D" id="3.30.230.10">
    <property type="match status" value="1"/>
</dbReference>
<comment type="caution">
    <text evidence="5">The sequence shown here is derived from an EMBL/GenBank/DDBJ whole genome shotgun (WGS) entry which is preliminary data.</text>
</comment>
<evidence type="ECO:0000313" key="6">
    <source>
        <dbReference type="Proteomes" id="UP000005561"/>
    </source>
</evidence>
<sequence>MSASVLGVESRPVNVEADITDGLPSFTMVGFLSTQVREAQERVRTALKNSGLRMEPKKITVNLSPADVKKSGTGFDLAIAVAVAAAYGKIAGERLRGFLLAGELNLNGRVLPVPGILPIAAGAAQCGCHTCIVPKENEKEGAVISGVKIIGVSTLAEAIAYLKGERALQPACAGNMEEGVPAQYEDFAEISGQAAARRAAEVAAAGFHNLLMTGPPGAGKSMLAKRIPGILPPLSLKEKIEISKIYSIAGMLTGDRYLVQERPFRAPHHSITAKAMVGGGGHPRPGEVSLAHNGVLFLDELPEFSRETLEVLRQPLEERRVCISRTAGSYEYPANIMLVAAMNPCPCGYYPDMEKCTCTHAQIQRYLNRISSPLLDRIDITIEVPAVQYRALGAAKTGETTEQIRERVLQARRIQEQRYRDTPFRFNADLDQSGIRAYCALGRSEGKIMEEAFEKLDLSARTYYRILKVARTIADMEGSGNIRSRHLQEALCYRSIHRRYWINR</sequence>
<dbReference type="STRING" id="168384.SAMN05660368_03570"/>
<dbReference type="InterPro" id="IPR025158">
    <property type="entry name" value="Mg_chelat-rel_C"/>
</dbReference>
<accession>C6L9V2</accession>
<dbReference type="PANTHER" id="PTHR32039">
    <property type="entry name" value="MAGNESIUM-CHELATASE SUBUNIT CHLI"/>
    <property type="match status" value="1"/>
</dbReference>
<dbReference type="SUPFAM" id="SSF52540">
    <property type="entry name" value="P-loop containing nucleoside triphosphate hydrolases"/>
    <property type="match status" value="1"/>
</dbReference>
<dbReference type="NCBIfam" id="TIGR00368">
    <property type="entry name" value="YifB family Mg chelatase-like AAA ATPase"/>
    <property type="match status" value="1"/>
</dbReference>
<dbReference type="Gene3D" id="3.40.50.300">
    <property type="entry name" value="P-loop containing nucleotide triphosphate hydrolases"/>
    <property type="match status" value="1"/>
</dbReference>
<evidence type="ECO:0000259" key="4">
    <source>
        <dbReference type="SMART" id="SM00382"/>
    </source>
</evidence>
<proteinExistence type="inferred from homology"/>
<organism evidence="5 6">
    <name type="scientific">Marvinbryantia formatexigens DSM 14469</name>
    <dbReference type="NCBI Taxonomy" id="478749"/>
    <lineage>
        <taxon>Bacteria</taxon>
        <taxon>Bacillati</taxon>
        <taxon>Bacillota</taxon>
        <taxon>Clostridia</taxon>
        <taxon>Lachnospirales</taxon>
        <taxon>Lachnospiraceae</taxon>
        <taxon>Marvinbryantia</taxon>
    </lineage>
</organism>
<dbReference type="PRINTS" id="PR01657">
    <property type="entry name" value="MCMFAMILY"/>
</dbReference>
<dbReference type="Pfam" id="PF13335">
    <property type="entry name" value="Mg_chelatase_C"/>
    <property type="match status" value="1"/>
</dbReference>
<dbReference type="AlphaFoldDB" id="C6L9V2"/>
<protein>
    <recommendedName>
        <fullName evidence="4">AAA+ ATPase domain-containing protein</fullName>
    </recommendedName>
</protein>
<dbReference type="InterPro" id="IPR027417">
    <property type="entry name" value="P-loop_NTPase"/>
</dbReference>